<accession>A0AAD3CSA7</accession>
<dbReference type="Proteomes" id="UP001054902">
    <property type="component" value="Unassembled WGS sequence"/>
</dbReference>
<dbReference type="EMBL" id="BLLK01000045">
    <property type="protein sequence ID" value="GFH51278.1"/>
    <property type="molecule type" value="Genomic_DNA"/>
</dbReference>
<comment type="caution">
    <text evidence="3">The sequence shown here is derived from an EMBL/GenBank/DDBJ whole genome shotgun (WGS) entry which is preliminary data.</text>
</comment>
<evidence type="ECO:0000313" key="3">
    <source>
        <dbReference type="EMBL" id="GFH51278.1"/>
    </source>
</evidence>
<name>A0AAD3CSA7_9STRA</name>
<feature type="transmembrane region" description="Helical" evidence="2">
    <location>
        <begin position="12"/>
        <end position="32"/>
    </location>
</feature>
<dbReference type="Gene3D" id="2.30.29.30">
    <property type="entry name" value="Pleckstrin-homology domain (PH domain)/Phosphotyrosine-binding domain (PTB)"/>
    <property type="match status" value="1"/>
</dbReference>
<protein>
    <submittedName>
        <fullName evidence="3">Uncharacterized protein</fullName>
    </submittedName>
</protein>
<feature type="compositionally biased region" description="Acidic residues" evidence="1">
    <location>
        <begin position="280"/>
        <end position="290"/>
    </location>
</feature>
<sequence length="290" mass="32183">MSRPLGPLGIDPLYFAFTLFGCLFLFVLYLLLPKGIRVQYFAAYPKRYQWSARPRRIRRVASLGAGSNVSGGQSTTSGMFGKKQRIQTIGGSIAGSTAISSTKSTKSGMDETVEFHAVPSQTSHSEANGDEAMINTYMNTLRNKGVHIVAHGSRGKPKQVRLKLTNDAITWRTETRRKNSSGQSKEIKYGKVHSVALANIMYVDVGKQTTALRRPENAQVPEELCFSLLTKEGSLDLEANSPRERDALVGSFSLVLDNVHAQNWRDIYRSPNEDMPSSFDEYDEETGIPR</sequence>
<feature type="region of interest" description="Disordered" evidence="1">
    <location>
        <begin position="269"/>
        <end position="290"/>
    </location>
</feature>
<dbReference type="InterPro" id="IPR011993">
    <property type="entry name" value="PH-like_dom_sf"/>
</dbReference>
<keyword evidence="2" id="KW-0472">Membrane</keyword>
<dbReference type="SUPFAM" id="SSF50729">
    <property type="entry name" value="PH domain-like"/>
    <property type="match status" value="1"/>
</dbReference>
<organism evidence="3 4">
    <name type="scientific">Chaetoceros tenuissimus</name>
    <dbReference type="NCBI Taxonomy" id="426638"/>
    <lineage>
        <taxon>Eukaryota</taxon>
        <taxon>Sar</taxon>
        <taxon>Stramenopiles</taxon>
        <taxon>Ochrophyta</taxon>
        <taxon>Bacillariophyta</taxon>
        <taxon>Coscinodiscophyceae</taxon>
        <taxon>Chaetocerotophycidae</taxon>
        <taxon>Chaetocerotales</taxon>
        <taxon>Chaetocerotaceae</taxon>
        <taxon>Chaetoceros</taxon>
    </lineage>
</organism>
<dbReference type="AlphaFoldDB" id="A0AAD3CSA7"/>
<evidence type="ECO:0000313" key="4">
    <source>
        <dbReference type="Proteomes" id="UP001054902"/>
    </source>
</evidence>
<gene>
    <name evidence="3" type="ORF">CTEN210_07754</name>
</gene>
<keyword evidence="2" id="KW-1133">Transmembrane helix</keyword>
<proteinExistence type="predicted"/>
<reference evidence="3 4" key="1">
    <citation type="journal article" date="2021" name="Sci. Rep.">
        <title>The genome of the diatom Chaetoceros tenuissimus carries an ancient integrated fragment of an extant virus.</title>
        <authorList>
            <person name="Hongo Y."/>
            <person name="Kimura K."/>
            <person name="Takaki Y."/>
            <person name="Yoshida Y."/>
            <person name="Baba S."/>
            <person name="Kobayashi G."/>
            <person name="Nagasaki K."/>
            <person name="Hano T."/>
            <person name="Tomaru Y."/>
        </authorList>
    </citation>
    <scope>NUCLEOTIDE SEQUENCE [LARGE SCALE GENOMIC DNA]</scope>
    <source>
        <strain evidence="3 4">NIES-3715</strain>
    </source>
</reference>
<keyword evidence="2" id="KW-0812">Transmembrane</keyword>
<keyword evidence="4" id="KW-1185">Reference proteome</keyword>
<evidence type="ECO:0000256" key="2">
    <source>
        <dbReference type="SAM" id="Phobius"/>
    </source>
</evidence>
<evidence type="ECO:0000256" key="1">
    <source>
        <dbReference type="SAM" id="MobiDB-lite"/>
    </source>
</evidence>
<dbReference type="PROSITE" id="PS51257">
    <property type="entry name" value="PROKAR_LIPOPROTEIN"/>
    <property type="match status" value="1"/>
</dbReference>